<dbReference type="InterPro" id="IPR054722">
    <property type="entry name" value="PolX-like_BBD"/>
</dbReference>
<evidence type="ECO:0000313" key="3">
    <source>
        <dbReference type="Proteomes" id="UP001152523"/>
    </source>
</evidence>
<evidence type="ECO:0000259" key="1">
    <source>
        <dbReference type="Pfam" id="PF22936"/>
    </source>
</evidence>
<dbReference type="EMBL" id="CAMAPF010000048">
    <property type="protein sequence ID" value="CAH9084777.1"/>
    <property type="molecule type" value="Genomic_DNA"/>
</dbReference>
<dbReference type="AlphaFoldDB" id="A0AAV0CXC8"/>
<dbReference type="Proteomes" id="UP001152523">
    <property type="component" value="Unassembled WGS sequence"/>
</dbReference>
<sequence>MDAFGSRTQVVEGTGSTGDGNMLLGFSSEHWQALLAAFGKPYSKIERVSGKFSVYSWVIDTRASNHVTGNFSCLNNVNEIASCMVGLPDGQKVQATKMGLVQLFDKIHVSHVLFVPKIKL</sequence>
<gene>
    <name evidence="2" type="ORF">CEPIT_LOCUS9020</name>
</gene>
<keyword evidence="3" id="KW-1185">Reference proteome</keyword>
<proteinExistence type="predicted"/>
<evidence type="ECO:0000313" key="2">
    <source>
        <dbReference type="EMBL" id="CAH9084777.1"/>
    </source>
</evidence>
<dbReference type="Pfam" id="PF22936">
    <property type="entry name" value="Pol_BBD"/>
    <property type="match status" value="1"/>
</dbReference>
<feature type="domain" description="Retrovirus-related Pol polyprotein from transposon TNT 1-94-like beta-barrel" evidence="1">
    <location>
        <begin position="57"/>
        <end position="119"/>
    </location>
</feature>
<reference evidence="2" key="1">
    <citation type="submission" date="2022-07" db="EMBL/GenBank/DDBJ databases">
        <authorList>
            <person name="Macas J."/>
            <person name="Novak P."/>
            <person name="Neumann P."/>
        </authorList>
    </citation>
    <scope>NUCLEOTIDE SEQUENCE</scope>
</reference>
<organism evidence="2 3">
    <name type="scientific">Cuscuta epithymum</name>
    <dbReference type="NCBI Taxonomy" id="186058"/>
    <lineage>
        <taxon>Eukaryota</taxon>
        <taxon>Viridiplantae</taxon>
        <taxon>Streptophyta</taxon>
        <taxon>Embryophyta</taxon>
        <taxon>Tracheophyta</taxon>
        <taxon>Spermatophyta</taxon>
        <taxon>Magnoliopsida</taxon>
        <taxon>eudicotyledons</taxon>
        <taxon>Gunneridae</taxon>
        <taxon>Pentapetalae</taxon>
        <taxon>asterids</taxon>
        <taxon>lamiids</taxon>
        <taxon>Solanales</taxon>
        <taxon>Convolvulaceae</taxon>
        <taxon>Cuscuteae</taxon>
        <taxon>Cuscuta</taxon>
        <taxon>Cuscuta subgen. Cuscuta</taxon>
    </lineage>
</organism>
<accession>A0AAV0CXC8</accession>
<protein>
    <recommendedName>
        <fullName evidence="1">Retrovirus-related Pol polyprotein from transposon TNT 1-94-like beta-barrel domain-containing protein</fullName>
    </recommendedName>
</protein>
<name>A0AAV0CXC8_9ASTE</name>
<comment type="caution">
    <text evidence="2">The sequence shown here is derived from an EMBL/GenBank/DDBJ whole genome shotgun (WGS) entry which is preliminary data.</text>
</comment>